<sequence length="364" mass="40957">MLMPTTHYDWIKRMRPDFVDAIAHSVRSVEPGRYGMVRDDLDHEFFHRVSRQSVDAHFRTTIRAAGHRPEEFSPGELLSMLPPGAANKLFATLEMEWQFFSNFELFGKKSFFFSPNITQKLADTELNVASESVATPFPCCLFAYDNQSARDAYFAMIGLPTRQEGVVTSYVVHHLTTPEEPALGILVMYSDRRGDIPGAAIRHLSLAPGTKLEDALRTDWLKRGQAKSDTVSAGNDEMFFGPGLRMMRIVANSILYLSSANPDVTEGLREPARTGGSTLSSKEKRRLERSVTKLDYTLVGRSTPPYQGHPAAIGKQLTERVQTRGHWKSQAHGPGRLERKIIFIEPYWRGPDAAEVINKPYIAR</sequence>
<dbReference type="AlphaFoldDB" id="A0A7K1RN25"/>
<feature type="region of interest" description="Disordered" evidence="1">
    <location>
        <begin position="266"/>
        <end position="286"/>
    </location>
</feature>
<comment type="caution">
    <text evidence="2">The sequence shown here is derived from an EMBL/GenBank/DDBJ whole genome shotgun (WGS) entry which is preliminary data.</text>
</comment>
<dbReference type="Pfam" id="PF26125">
    <property type="entry name" value="AcrVA2-like"/>
    <property type="match status" value="1"/>
</dbReference>
<accession>A0A7K1RN25</accession>
<dbReference type="Proteomes" id="UP000440716">
    <property type="component" value="Unassembled WGS sequence"/>
</dbReference>
<reference evidence="2 3" key="1">
    <citation type="submission" date="2019-12" db="EMBL/GenBank/DDBJ databases">
        <title>Whole-genome sequencing of Allorhizobium vitis.</title>
        <authorList>
            <person name="Gan H.M."/>
            <person name="Szegedi E."/>
            <person name="Burr T."/>
            <person name="Savka M.A."/>
        </authorList>
    </citation>
    <scope>NUCLEOTIDE SEQUENCE [LARGE SCALE GENOMIC DNA]</scope>
    <source>
        <strain evidence="2 3">CG415</strain>
    </source>
</reference>
<organism evidence="2 3">
    <name type="scientific">Agrobacterium vitis</name>
    <name type="common">Rhizobium vitis</name>
    <dbReference type="NCBI Taxonomy" id="373"/>
    <lineage>
        <taxon>Bacteria</taxon>
        <taxon>Pseudomonadati</taxon>
        <taxon>Pseudomonadota</taxon>
        <taxon>Alphaproteobacteria</taxon>
        <taxon>Hyphomicrobiales</taxon>
        <taxon>Rhizobiaceae</taxon>
        <taxon>Rhizobium/Agrobacterium group</taxon>
        <taxon>Agrobacterium</taxon>
    </lineage>
</organism>
<evidence type="ECO:0000313" key="3">
    <source>
        <dbReference type="Proteomes" id="UP000440716"/>
    </source>
</evidence>
<evidence type="ECO:0000313" key="2">
    <source>
        <dbReference type="EMBL" id="MVA59448.1"/>
    </source>
</evidence>
<gene>
    <name evidence="2" type="ORF">GOZ88_25500</name>
</gene>
<dbReference type="RefSeq" id="WP_156593219.1">
    <property type="nucleotide sequence ID" value="NZ_WPHU01000020.1"/>
</dbReference>
<evidence type="ECO:0000256" key="1">
    <source>
        <dbReference type="SAM" id="MobiDB-lite"/>
    </source>
</evidence>
<dbReference type="EMBL" id="WPHU01000020">
    <property type="protein sequence ID" value="MVA59448.1"/>
    <property type="molecule type" value="Genomic_DNA"/>
</dbReference>
<name>A0A7K1RN25_AGRVI</name>
<dbReference type="InterPro" id="IPR058915">
    <property type="entry name" value="AcrVA2-like"/>
</dbReference>
<protein>
    <submittedName>
        <fullName evidence="2">Uncharacterized protein</fullName>
    </submittedName>
</protein>
<proteinExistence type="predicted"/>